<proteinExistence type="predicted"/>
<keyword evidence="2" id="KW-1185">Reference proteome</keyword>
<evidence type="ECO:0000313" key="2">
    <source>
        <dbReference type="Proteomes" id="UP000221011"/>
    </source>
</evidence>
<dbReference type="RefSeq" id="WP_098240779.1">
    <property type="nucleotide sequence ID" value="NZ_CP022685.1"/>
</dbReference>
<name>A0A291Q287_9ACTN</name>
<dbReference type="EMBL" id="CP022685">
    <property type="protein sequence ID" value="ATL25712.1"/>
    <property type="molecule type" value="Genomic_DNA"/>
</dbReference>
<reference evidence="1 2" key="1">
    <citation type="submission" date="2017-08" db="EMBL/GenBank/DDBJ databases">
        <title>Complete Genome Sequence of Streptomyces formicae KY5, the formicamycin producer.</title>
        <authorList>
            <person name="Holmes N.A."/>
            <person name="Devine R."/>
            <person name="Qin Z."/>
            <person name="Seipke R.F."/>
            <person name="Wilkinson B."/>
            <person name="Hutchings M.I."/>
        </authorList>
    </citation>
    <scope>NUCLEOTIDE SEQUENCE [LARGE SCALE GENOMIC DNA]</scope>
    <source>
        <strain evidence="1 2">KY5</strain>
    </source>
</reference>
<gene>
    <name evidence="1" type="ORF">KY5_0694c</name>
</gene>
<organism evidence="1 2">
    <name type="scientific">Streptomyces formicae</name>
    <dbReference type="NCBI Taxonomy" id="1616117"/>
    <lineage>
        <taxon>Bacteria</taxon>
        <taxon>Bacillati</taxon>
        <taxon>Actinomycetota</taxon>
        <taxon>Actinomycetes</taxon>
        <taxon>Kitasatosporales</taxon>
        <taxon>Streptomycetaceae</taxon>
        <taxon>Streptomyces</taxon>
    </lineage>
</organism>
<dbReference type="AlphaFoldDB" id="A0A291Q287"/>
<accession>A0A291Q287</accession>
<dbReference type="KEGG" id="sfk:KY5_0694c"/>
<sequence length="276" mass="29511">MRTSFLSTAGSALKPNEDFLAVNPHVALVVDGLSSPPELGSGCVHGTPWYVARLSTYLLHAATSRPHHPLADCAAEAISRVAGLHRDTCDLAHPGTPSSSIALLREGPDTVDHLSLFDSVMLLEGPAGLRVLSDHRADDFAQEEHKATLDQRIGTEEHRRAVSALVAAQRPHRNVADGYWVAGSAPEAAYHALTGSVPREGVTRAAVMSDGASCLVEDYGVTGWGETLDLLADKGTGELVRRVREAEAGDPEGVRWPRYKAGDDCTVVYCEFDDVV</sequence>
<dbReference type="Proteomes" id="UP000221011">
    <property type="component" value="Chromosome"/>
</dbReference>
<protein>
    <submittedName>
        <fullName evidence="1">Uncharacterized protein</fullName>
    </submittedName>
</protein>
<evidence type="ECO:0000313" key="1">
    <source>
        <dbReference type="EMBL" id="ATL25712.1"/>
    </source>
</evidence>